<feature type="region of interest" description="Disordered" evidence="1">
    <location>
        <begin position="250"/>
        <end position="288"/>
    </location>
</feature>
<gene>
    <name evidence="3" type="ORF">EBO15_25910</name>
</gene>
<evidence type="ECO:0000256" key="2">
    <source>
        <dbReference type="SAM" id="Phobius"/>
    </source>
</evidence>
<evidence type="ECO:0000256" key="1">
    <source>
        <dbReference type="SAM" id="MobiDB-lite"/>
    </source>
</evidence>
<evidence type="ECO:0000313" key="3">
    <source>
        <dbReference type="EMBL" id="RMI40568.1"/>
    </source>
</evidence>
<feature type="compositionally biased region" description="Low complexity" evidence="1">
    <location>
        <begin position="106"/>
        <end position="118"/>
    </location>
</feature>
<dbReference type="EMBL" id="RFFG01000052">
    <property type="protein sequence ID" value="RMI40568.1"/>
    <property type="molecule type" value="Genomic_DNA"/>
</dbReference>
<proteinExistence type="predicted"/>
<keyword evidence="2" id="KW-0812">Transmembrane</keyword>
<protein>
    <submittedName>
        <fullName evidence="3">Uncharacterized protein</fullName>
    </submittedName>
</protein>
<dbReference type="OrthoDB" id="3468735at2"/>
<keyword evidence="2" id="KW-1133">Transmembrane helix</keyword>
<keyword evidence="2" id="KW-0472">Membrane</keyword>
<sequence length="288" mass="30280">MESKLEEILARRISDLADEAHPLSVGSEELTRRVRRRRRARNTTLVVAAGAAAATAVGIPQIWAATRPAGNPGTTGSTSPETLVAVAPPSWVNAPPKYCGAARQASPTTPEPGSSGPPDQAALARAAGTIENAIGGGKAVIKGGRRPGSLERWYAGISIDTAWRKVTVYRIPNGRLDKAVCSAVHDVTVEIRGAYRNETDADRIVTRIIGQPKHSDFEIFGVGRLPDGRIDVGTDHPAEAAKALSRYGPGIVTHQSGRSEPLQGRFLGPPSPGLAHNPAPTTPQTTPS</sequence>
<dbReference type="AlphaFoldDB" id="A0A3M2M0C9"/>
<feature type="region of interest" description="Disordered" evidence="1">
    <location>
        <begin position="97"/>
        <end position="121"/>
    </location>
</feature>
<accession>A0A3M2M0C9</accession>
<feature type="transmembrane region" description="Helical" evidence="2">
    <location>
        <begin position="42"/>
        <end position="63"/>
    </location>
</feature>
<organism evidence="3 4">
    <name type="scientific">Actinomadura harenae</name>
    <dbReference type="NCBI Taxonomy" id="2483351"/>
    <lineage>
        <taxon>Bacteria</taxon>
        <taxon>Bacillati</taxon>
        <taxon>Actinomycetota</taxon>
        <taxon>Actinomycetes</taxon>
        <taxon>Streptosporangiales</taxon>
        <taxon>Thermomonosporaceae</taxon>
        <taxon>Actinomadura</taxon>
    </lineage>
</organism>
<evidence type="ECO:0000313" key="4">
    <source>
        <dbReference type="Proteomes" id="UP000282674"/>
    </source>
</evidence>
<dbReference type="RefSeq" id="WP_122197048.1">
    <property type="nucleotide sequence ID" value="NZ_JBHSKC010000005.1"/>
</dbReference>
<name>A0A3M2M0C9_9ACTN</name>
<keyword evidence="4" id="KW-1185">Reference proteome</keyword>
<reference evidence="3 4" key="1">
    <citation type="submission" date="2018-10" db="EMBL/GenBank/DDBJ databases">
        <title>Isolation from soil.</title>
        <authorList>
            <person name="Hu J."/>
        </authorList>
    </citation>
    <scope>NUCLEOTIDE SEQUENCE [LARGE SCALE GENOMIC DNA]</scope>
    <source>
        <strain evidence="3 4">NEAU-Ht49</strain>
    </source>
</reference>
<dbReference type="Proteomes" id="UP000282674">
    <property type="component" value="Unassembled WGS sequence"/>
</dbReference>
<comment type="caution">
    <text evidence="3">The sequence shown here is derived from an EMBL/GenBank/DDBJ whole genome shotgun (WGS) entry which is preliminary data.</text>
</comment>